<evidence type="ECO:0000256" key="7">
    <source>
        <dbReference type="ARBA" id="ARBA00023136"/>
    </source>
</evidence>
<proteinExistence type="inferred from homology"/>
<dbReference type="Proteomes" id="UP000448867">
    <property type="component" value="Unassembled WGS sequence"/>
</dbReference>
<sequence length="540" mass="57827">MDHSLPIDLFHWSMAILPLVLLLIFLVVFKWSGAVSGWTAFAIALGLGIFLFQAPLDNAAIGFGKGLWEAFFILLVVWPALLLYQVTRESGSFLVIREGIQKHSKNYLFLVLAFGWVFASFLQGIAGFGAPIAVVAPLLIGIGVKPIMAVVIPLIGHAWANMLGTLAVGWIATINTISIEQEGLALLYMGILLWIPNLLAGFMICWLFGKGKAIKEGFLAVIVISVIHGGGQLILTQINPTLSNFIPSTLALGALFLLARMDRYKEKAESEDHTDILEDSSADEEEEQKEETPNLSLHHAFMPYYVLTGLSIVMLGLPFIHDFLDQFEFGFPFPASETGYGFQVEAEETYSPIAPFTHPGLYLLIAAVFAYFWYKKKDLYGGNAGKNIFKGVKDNAIGASLAIVGFLTMTELMDSSGQTTVVALGIAEVSPPAVYVALASVIGIIGSFMTSSNTSSNVLFSPLHGSVVDSMEGLQMATVIAAQSTGGAIGNAISPANVILGTSTAGIKGKDSEVLKITLIFALISGALVAGASVLLHFLT</sequence>
<feature type="compositionally biased region" description="Acidic residues" evidence="9">
    <location>
        <begin position="277"/>
        <end position="289"/>
    </location>
</feature>
<feature type="transmembrane region" description="Helical" evidence="8">
    <location>
        <begin position="217"/>
        <end position="235"/>
    </location>
</feature>
<evidence type="ECO:0000313" key="10">
    <source>
        <dbReference type="EMBL" id="MRX74170.1"/>
    </source>
</evidence>
<dbReference type="PANTHER" id="PTHR30003">
    <property type="entry name" value="L-LACTATE PERMEASE"/>
    <property type="match status" value="1"/>
</dbReference>
<feature type="transmembrane region" description="Helical" evidence="8">
    <location>
        <begin position="185"/>
        <end position="208"/>
    </location>
</feature>
<evidence type="ECO:0000256" key="3">
    <source>
        <dbReference type="ARBA" id="ARBA00022448"/>
    </source>
</evidence>
<keyword evidence="7 8" id="KW-0472">Membrane</keyword>
<gene>
    <name evidence="10" type="ORF">GJU40_18780</name>
</gene>
<dbReference type="OrthoDB" id="9761056at2"/>
<comment type="caution">
    <text evidence="10">The sequence shown here is derived from an EMBL/GenBank/DDBJ whole genome shotgun (WGS) entry which is preliminary data.</text>
</comment>
<feature type="transmembrane region" description="Helical" evidence="8">
    <location>
        <begin position="517"/>
        <end position="539"/>
    </location>
</feature>
<feature type="transmembrane region" description="Helical" evidence="8">
    <location>
        <begin position="433"/>
        <end position="451"/>
    </location>
</feature>
<keyword evidence="6 8" id="KW-1133">Transmembrane helix</keyword>
<feature type="transmembrane region" description="Helical" evidence="8">
    <location>
        <begin position="12"/>
        <end position="29"/>
    </location>
</feature>
<feature type="transmembrane region" description="Helical" evidence="8">
    <location>
        <begin position="159"/>
        <end position="179"/>
    </location>
</feature>
<evidence type="ECO:0000256" key="9">
    <source>
        <dbReference type="SAM" id="MobiDB-lite"/>
    </source>
</evidence>
<feature type="transmembrane region" description="Helical" evidence="8">
    <location>
        <begin position="241"/>
        <end position="259"/>
    </location>
</feature>
<feature type="region of interest" description="Disordered" evidence="9">
    <location>
        <begin position="269"/>
        <end position="293"/>
    </location>
</feature>
<feature type="transmembrane region" description="Helical" evidence="8">
    <location>
        <begin position="304"/>
        <end position="324"/>
    </location>
</feature>
<comment type="function">
    <text evidence="8">Uptake of L-lactate across the membrane. Can also transport D-lactate and glycolate.</text>
</comment>
<feature type="transmembrane region" description="Helical" evidence="8">
    <location>
        <begin position="107"/>
        <end position="126"/>
    </location>
</feature>
<evidence type="ECO:0000256" key="1">
    <source>
        <dbReference type="ARBA" id="ARBA00004651"/>
    </source>
</evidence>
<dbReference type="PANTHER" id="PTHR30003:SF0">
    <property type="entry name" value="GLYCOLATE PERMEASE GLCA-RELATED"/>
    <property type="match status" value="1"/>
</dbReference>
<dbReference type="RefSeq" id="WP_154309623.1">
    <property type="nucleotide sequence ID" value="NZ_WKKI01000065.1"/>
</dbReference>
<accession>A0A7X2J2F8</accession>
<dbReference type="GO" id="GO:0005886">
    <property type="term" value="C:plasma membrane"/>
    <property type="evidence" value="ECO:0007669"/>
    <property type="project" value="UniProtKB-SubCell"/>
</dbReference>
<reference evidence="10 11" key="1">
    <citation type="submission" date="2019-11" db="EMBL/GenBank/DDBJ databases">
        <title>Bacillus lacus genome.</title>
        <authorList>
            <person name="Allen C.J."/>
            <person name="Newman J.D."/>
        </authorList>
    </citation>
    <scope>NUCLEOTIDE SEQUENCE [LARGE SCALE GENOMIC DNA]</scope>
    <source>
        <strain evidence="10 11">KCTC 33946</strain>
    </source>
</reference>
<name>A0A7X2J2F8_9BACI</name>
<keyword evidence="4 8" id="KW-1003">Cell membrane</keyword>
<feature type="transmembrane region" description="Helical" evidence="8">
    <location>
        <begin position="356"/>
        <end position="374"/>
    </location>
</feature>
<evidence type="ECO:0000256" key="5">
    <source>
        <dbReference type="ARBA" id="ARBA00022692"/>
    </source>
</evidence>
<comment type="similarity">
    <text evidence="2 8">Belongs to the lactate permease family.</text>
</comment>
<dbReference type="EMBL" id="WKKI01000065">
    <property type="protein sequence ID" value="MRX74170.1"/>
    <property type="molecule type" value="Genomic_DNA"/>
</dbReference>
<protein>
    <recommendedName>
        <fullName evidence="8">L-lactate permease</fullName>
    </recommendedName>
</protein>
<feature type="transmembrane region" description="Helical" evidence="8">
    <location>
        <begin position="395"/>
        <end position="413"/>
    </location>
</feature>
<comment type="subcellular location">
    <subcellularLocation>
        <location evidence="1 8">Cell membrane</location>
        <topology evidence="1 8">Multi-pass membrane protein</topology>
    </subcellularLocation>
</comment>
<evidence type="ECO:0000313" key="11">
    <source>
        <dbReference type="Proteomes" id="UP000448867"/>
    </source>
</evidence>
<keyword evidence="11" id="KW-1185">Reference proteome</keyword>
<feature type="transmembrane region" description="Helical" evidence="8">
    <location>
        <begin position="66"/>
        <end position="86"/>
    </location>
</feature>
<keyword evidence="5 8" id="KW-0812">Transmembrane</keyword>
<evidence type="ECO:0000256" key="8">
    <source>
        <dbReference type="RuleBase" id="RU365092"/>
    </source>
</evidence>
<keyword evidence="3 8" id="KW-0813">Transport</keyword>
<evidence type="ECO:0000256" key="4">
    <source>
        <dbReference type="ARBA" id="ARBA00022475"/>
    </source>
</evidence>
<dbReference type="GO" id="GO:0015295">
    <property type="term" value="F:solute:proton symporter activity"/>
    <property type="evidence" value="ECO:0007669"/>
    <property type="project" value="TreeGrafter"/>
</dbReference>
<dbReference type="GO" id="GO:0015129">
    <property type="term" value="F:lactate transmembrane transporter activity"/>
    <property type="evidence" value="ECO:0007669"/>
    <property type="project" value="UniProtKB-UniRule"/>
</dbReference>
<dbReference type="InterPro" id="IPR003804">
    <property type="entry name" value="Lactate_perm"/>
</dbReference>
<evidence type="ECO:0000256" key="2">
    <source>
        <dbReference type="ARBA" id="ARBA00010100"/>
    </source>
</evidence>
<organism evidence="10 11">
    <name type="scientific">Metabacillus lacus</name>
    <dbReference type="NCBI Taxonomy" id="1983721"/>
    <lineage>
        <taxon>Bacteria</taxon>
        <taxon>Bacillati</taxon>
        <taxon>Bacillota</taxon>
        <taxon>Bacilli</taxon>
        <taxon>Bacillales</taxon>
        <taxon>Bacillaceae</taxon>
        <taxon>Metabacillus</taxon>
    </lineage>
</organism>
<feature type="transmembrane region" description="Helical" evidence="8">
    <location>
        <begin position="36"/>
        <end position="54"/>
    </location>
</feature>
<dbReference type="AlphaFoldDB" id="A0A7X2J2F8"/>
<dbReference type="Pfam" id="PF02652">
    <property type="entry name" value="Lactate_perm"/>
    <property type="match status" value="1"/>
</dbReference>
<evidence type="ECO:0000256" key="6">
    <source>
        <dbReference type="ARBA" id="ARBA00022989"/>
    </source>
</evidence>
<feature type="transmembrane region" description="Helical" evidence="8">
    <location>
        <begin position="132"/>
        <end position="152"/>
    </location>
</feature>